<organism evidence="7 8">
    <name type="scientific">Orchesella dallaii</name>
    <dbReference type="NCBI Taxonomy" id="48710"/>
    <lineage>
        <taxon>Eukaryota</taxon>
        <taxon>Metazoa</taxon>
        <taxon>Ecdysozoa</taxon>
        <taxon>Arthropoda</taxon>
        <taxon>Hexapoda</taxon>
        <taxon>Collembola</taxon>
        <taxon>Entomobryomorpha</taxon>
        <taxon>Entomobryoidea</taxon>
        <taxon>Orchesellidae</taxon>
        <taxon>Orchesellinae</taxon>
        <taxon>Orchesella</taxon>
    </lineage>
</organism>
<dbReference type="SUPFAM" id="SSF51905">
    <property type="entry name" value="FAD/NAD(P)-binding domain"/>
    <property type="match status" value="1"/>
</dbReference>
<dbReference type="Proteomes" id="UP001642540">
    <property type="component" value="Unassembled WGS sequence"/>
</dbReference>
<dbReference type="InterPro" id="IPR036188">
    <property type="entry name" value="FAD/NAD-bd_sf"/>
</dbReference>
<comment type="cofactor">
    <cofactor evidence="1">
        <name>FAD</name>
        <dbReference type="ChEBI" id="CHEBI:57692"/>
    </cofactor>
</comment>
<dbReference type="InterPro" id="IPR000172">
    <property type="entry name" value="GMC_OxRdtase_N"/>
</dbReference>
<evidence type="ECO:0000313" key="7">
    <source>
        <dbReference type="EMBL" id="CAL8131654.1"/>
    </source>
</evidence>
<sequence length="1219" mass="133727">MAADDRTDWSHKTVPQRKACLNSINQQSSWSAGRGLGGTSNLNFMTHLRGHPMDYDNWKEITGDDSWSYAGVLPYFKRTETFSGTSNDPEARGHDGELRIRKPSYVGLSEDWIRAGQEIGYPFVDLNGRHEEGFGILQYPIYKGIRQSTYAAFLLPYHKSPRLTIRRYALVRKVLFRDMNNMAYGVEYVRHGSIETAIATREVILTAGTLGSSKLLMLSGIGPRGHLEELGIPVRSNLPVGRSLQDHLAVPLGPFFIKEPKSFLFDRDVRPENIIRWLFLGTGPITTTGYQGAASIASSVAKSRGEGNWPDLHLILHGQAIHQGYVDAFAYAYSLQEDELMQYYTNAVGRDSFHINVVGARPTSKGQVLLSGASINDPLVINPRYLEDPGDWDFKILLEGVKAALTIAHNTSVFQRLGTEFTPAKLPGCQDHQQWSDAYWECYIRRYTLTMHNPVGTAPLMEVVDASLRVMGTRGLRVMDASVQPTLVTTGTSASTLMIAEKGVDMILKDHGIPHRDTDMFDLLFGRHGFFKKNPVLRILQRELDTINPLRALFKPFASVKDVDSDVKERFTRNGRIDNPFLQVISNVFGNANQNQDISASATTHVNVNFDGTALGQGANLDPTLLQKKSGENNVTKSNVISKSQWVLQSSIFSTTPSPPRVTSPELVSSIASASSSSTTSVLAANEASDNNLKITEILPKPTKKGKGGRRYALLQAILKENHPTILQEKYKIKLTTPTTTSSTTTTTTTTTSTTQPTTSSNIPSTSTPLPTTTTIKSVVDVLNFGVNLNSTENEIAIDEPPSKGESFDSGNTTSNTSDTEYIAKSVGVTQSSVLSILQQNNNDNFNSILQQGDPDNVQNTTPNPLNDLLKSLHAFEHLMNSLSSSAGNNDTQPQTSTASNPFSNTDIQNPFTGIFNNFLSVINNTAESINSGLQGNPVTNRSNSNPFQFLFGNSQSTNTANNISSSSSSNTTNNNESMFSSWFKPLSNNQLSSTSSWFKPITNNLTPLPSPPLPKPAWFSPPSNKNYVSPLSPSWFNVTNNQQNQLAPAWFTPLSFPSTNSTSIPTTTTPAPNLNLFELFLGGLKKEERKTMFNTLDSMFPNQNILNFTGPSTNNNNNTSRNNATGAELLAKSITINPASVQKLMDMAIDVKNKFNGQENKSGNVLQTLLSLSNLMSPQTTTTTQRPPNIFDQILSAFNPSATATTKPPSFFDLFLKG</sequence>
<dbReference type="PROSITE" id="PS00624">
    <property type="entry name" value="GMC_OXRED_2"/>
    <property type="match status" value="1"/>
</dbReference>
<dbReference type="EMBL" id="CAXLJM020000089">
    <property type="protein sequence ID" value="CAL8131654.1"/>
    <property type="molecule type" value="Genomic_DNA"/>
</dbReference>
<comment type="caution">
    <text evidence="7">The sequence shown here is derived from an EMBL/GenBank/DDBJ whole genome shotgun (WGS) entry which is preliminary data.</text>
</comment>
<dbReference type="SUPFAM" id="SSF54373">
    <property type="entry name" value="FAD-linked reductases, C-terminal domain"/>
    <property type="match status" value="1"/>
</dbReference>
<dbReference type="InterPro" id="IPR012132">
    <property type="entry name" value="GMC_OxRdtase"/>
</dbReference>
<feature type="region of interest" description="Disordered" evidence="5">
    <location>
        <begin position="955"/>
        <end position="975"/>
    </location>
</feature>
<dbReference type="PANTHER" id="PTHR11552:SF147">
    <property type="entry name" value="CHOLINE DEHYDROGENASE, MITOCHONDRIAL"/>
    <property type="match status" value="1"/>
</dbReference>
<feature type="compositionally biased region" description="Low complexity" evidence="5">
    <location>
        <begin position="808"/>
        <end position="817"/>
    </location>
</feature>
<comment type="similarity">
    <text evidence="2">Belongs to the GMC oxidoreductase family.</text>
</comment>
<keyword evidence="3" id="KW-0285">Flavoprotein</keyword>
<dbReference type="PANTHER" id="PTHR11552">
    <property type="entry name" value="GLUCOSE-METHANOL-CHOLINE GMC OXIDOREDUCTASE"/>
    <property type="match status" value="1"/>
</dbReference>
<feature type="region of interest" description="Disordered" evidence="5">
    <location>
        <begin position="737"/>
        <end position="771"/>
    </location>
</feature>
<proteinExistence type="inferred from homology"/>
<dbReference type="Gene3D" id="3.50.50.60">
    <property type="entry name" value="FAD/NAD(P)-binding domain"/>
    <property type="match status" value="1"/>
</dbReference>
<feature type="region of interest" description="Disordered" evidence="5">
    <location>
        <begin position="797"/>
        <end position="817"/>
    </location>
</feature>
<keyword evidence="8" id="KW-1185">Reference proteome</keyword>
<evidence type="ECO:0000256" key="3">
    <source>
        <dbReference type="ARBA" id="ARBA00022630"/>
    </source>
</evidence>
<dbReference type="Pfam" id="PF05199">
    <property type="entry name" value="GMC_oxred_C"/>
    <property type="match status" value="1"/>
</dbReference>
<dbReference type="InterPro" id="IPR007867">
    <property type="entry name" value="GMC_OxRtase_C"/>
</dbReference>
<feature type="region of interest" description="Disordered" evidence="5">
    <location>
        <begin position="883"/>
        <end position="906"/>
    </location>
</feature>
<gene>
    <name evidence="7" type="ORF">ODALV1_LOCUS24262</name>
</gene>
<evidence type="ECO:0000256" key="4">
    <source>
        <dbReference type="ARBA" id="ARBA00022827"/>
    </source>
</evidence>
<evidence type="ECO:0000256" key="1">
    <source>
        <dbReference type="ARBA" id="ARBA00001974"/>
    </source>
</evidence>
<protein>
    <recommendedName>
        <fullName evidence="6">Glucose-methanol-choline oxidoreductase N-terminal domain-containing protein</fullName>
    </recommendedName>
</protein>
<evidence type="ECO:0000256" key="5">
    <source>
        <dbReference type="SAM" id="MobiDB-lite"/>
    </source>
</evidence>
<evidence type="ECO:0000256" key="2">
    <source>
        <dbReference type="ARBA" id="ARBA00010790"/>
    </source>
</evidence>
<name>A0ABP1RNE7_9HEXA</name>
<accession>A0ABP1RNE7</accession>
<feature type="domain" description="Glucose-methanol-choline oxidoreductase N-terminal" evidence="6">
    <location>
        <begin position="208"/>
        <end position="222"/>
    </location>
</feature>
<dbReference type="Pfam" id="PF00732">
    <property type="entry name" value="GMC_oxred_N"/>
    <property type="match status" value="1"/>
</dbReference>
<reference evidence="7 8" key="1">
    <citation type="submission" date="2024-08" db="EMBL/GenBank/DDBJ databases">
        <authorList>
            <person name="Cucini C."/>
            <person name="Frati F."/>
        </authorList>
    </citation>
    <scope>NUCLEOTIDE SEQUENCE [LARGE SCALE GENOMIC DNA]</scope>
</reference>
<evidence type="ECO:0000313" key="8">
    <source>
        <dbReference type="Proteomes" id="UP001642540"/>
    </source>
</evidence>
<keyword evidence="4" id="KW-0274">FAD</keyword>
<evidence type="ECO:0000259" key="6">
    <source>
        <dbReference type="PROSITE" id="PS00624"/>
    </source>
</evidence>
<dbReference type="Gene3D" id="3.30.560.10">
    <property type="entry name" value="Glucose Oxidase, domain 3"/>
    <property type="match status" value="1"/>
</dbReference>